<evidence type="ECO:0000256" key="9">
    <source>
        <dbReference type="SAM" id="Phobius"/>
    </source>
</evidence>
<dbReference type="InterPro" id="IPR000157">
    <property type="entry name" value="TIR_dom"/>
</dbReference>
<keyword evidence="5" id="KW-0520">NAD</keyword>
<feature type="domain" description="TIR" evidence="10">
    <location>
        <begin position="406"/>
        <end position="628"/>
    </location>
</feature>
<dbReference type="GeneTree" id="ENSGT01090000259985"/>
<evidence type="ECO:0000256" key="5">
    <source>
        <dbReference type="ARBA" id="ARBA00023027"/>
    </source>
</evidence>
<keyword evidence="8" id="KW-0393">Immunoglobulin domain</keyword>
<evidence type="ECO:0000256" key="2">
    <source>
        <dbReference type="ARBA" id="ARBA00022729"/>
    </source>
</evidence>
<organism evidence="12 13">
    <name type="scientific">Cyprinodon variegatus</name>
    <name type="common">Sheepshead minnow</name>
    <dbReference type="NCBI Taxonomy" id="28743"/>
    <lineage>
        <taxon>Eukaryota</taxon>
        <taxon>Metazoa</taxon>
        <taxon>Chordata</taxon>
        <taxon>Craniata</taxon>
        <taxon>Vertebrata</taxon>
        <taxon>Euteleostomi</taxon>
        <taxon>Actinopterygii</taxon>
        <taxon>Neopterygii</taxon>
        <taxon>Teleostei</taxon>
        <taxon>Neoteleostei</taxon>
        <taxon>Acanthomorphata</taxon>
        <taxon>Ovalentaria</taxon>
        <taxon>Atherinomorphae</taxon>
        <taxon>Cyprinodontiformes</taxon>
        <taxon>Cyprinodontidae</taxon>
        <taxon>Cyprinodon</taxon>
    </lineage>
</organism>
<keyword evidence="13" id="KW-1185">Reference proteome</keyword>
<reference evidence="12" key="2">
    <citation type="submission" date="2025-09" db="UniProtKB">
        <authorList>
            <consortium name="Ensembl"/>
        </authorList>
    </citation>
    <scope>IDENTIFICATION</scope>
</reference>
<evidence type="ECO:0000313" key="13">
    <source>
        <dbReference type="Proteomes" id="UP000265020"/>
    </source>
</evidence>
<dbReference type="Proteomes" id="UP000265020">
    <property type="component" value="Unassembled WGS sequence"/>
</dbReference>
<feature type="domain" description="Ig-like" evidence="11">
    <location>
        <begin position="141"/>
        <end position="235"/>
    </location>
</feature>
<keyword evidence="4" id="KW-0378">Hydrolase</keyword>
<evidence type="ECO:0000259" key="10">
    <source>
        <dbReference type="PROSITE" id="PS50104"/>
    </source>
</evidence>
<dbReference type="InterPro" id="IPR013783">
    <property type="entry name" value="Ig-like_fold"/>
</dbReference>
<dbReference type="Ensembl" id="ENSCVAT00000021993.1">
    <property type="protein sequence ID" value="ENSCVAP00000014120.1"/>
    <property type="gene ID" value="ENSCVAG00000016749.1"/>
</dbReference>
<evidence type="ECO:0000256" key="4">
    <source>
        <dbReference type="ARBA" id="ARBA00022801"/>
    </source>
</evidence>
<dbReference type="PROSITE" id="PS50835">
    <property type="entry name" value="IG_LIKE"/>
    <property type="match status" value="1"/>
</dbReference>
<keyword evidence="3" id="KW-0677">Repeat</keyword>
<dbReference type="SUPFAM" id="SSF52200">
    <property type="entry name" value="Toll/Interleukin receptor TIR domain"/>
    <property type="match status" value="1"/>
</dbReference>
<name>A0A3Q2FZF0_CYPVA</name>
<comment type="similarity">
    <text evidence="1">Belongs to the interleukin-1 receptor family.</text>
</comment>
<evidence type="ECO:0000256" key="1">
    <source>
        <dbReference type="ARBA" id="ARBA00009752"/>
    </source>
</evidence>
<dbReference type="GO" id="GO:0004908">
    <property type="term" value="F:interleukin-1 receptor activity"/>
    <property type="evidence" value="ECO:0007669"/>
    <property type="project" value="InterPro"/>
</dbReference>
<feature type="transmembrane region" description="Helical" evidence="9">
    <location>
        <begin position="12"/>
        <end position="31"/>
    </location>
</feature>
<evidence type="ECO:0000256" key="7">
    <source>
        <dbReference type="ARBA" id="ARBA00023180"/>
    </source>
</evidence>
<keyword evidence="2" id="KW-0732">Signal</keyword>
<dbReference type="InterPro" id="IPR003599">
    <property type="entry name" value="Ig_sub"/>
</dbReference>
<dbReference type="InterPro" id="IPR035897">
    <property type="entry name" value="Toll_tir_struct_dom_sf"/>
</dbReference>
<dbReference type="PANTHER" id="PTHR11890:SF3">
    <property type="entry name" value="INTERLEUKIN-1 RECEPTOR TYPE 2"/>
    <property type="match status" value="1"/>
</dbReference>
<dbReference type="OMA" id="QWYKECH"/>
<evidence type="ECO:0000256" key="6">
    <source>
        <dbReference type="ARBA" id="ARBA00023157"/>
    </source>
</evidence>
<sequence length="648" mass="73416">MDLSSLCKILPLLLWILGICIFSFFNDFFVAENCNNYKLQFERVFSVPGDVAMLNSTLLSPDVFNFTTTPFNITWYSTKSGQEMRNVTGQVLVLRETLWFLNTTMDDDGEYLTVLRTPSQCFMQSTKLVVNMPVAGECGRPQKVEQMLNKGVADIVKCSLWDYIYKLDNYGIIYSVTWYKGCDPILDEPGKYTFRGKNMLNIDRVENENSGTYTCTLMFTLDGVNVSVSESRDVTVKDDYFLVPQVHEPANEAIKAVKGLNFKQRCLVFIPGVGMPFVYVFWVVNNRFITNNPSERIYTTETRSWTQDKPEGVWLESLLLFSEVREEDFYLNYTCRAYSPRGSPEGYFTLLPTELNIILPIGLVAGGVTVLFIITVTIYYIFQIDLVLLARRTCSSLYTTQGLDGKLYDAYVIGPNLGASGFNEEGEKFALQTLPEVLEQACGYKLFIAGRDCLPGQAIVDSVDENLQASRKVLLLYTATTFMGKGNTNSSSNIITKISEGGDEIESMNNESSCTVDVDDGDKDFSDMRQQLECVAAMYKALLEGSIKVVLVEMEEITPAQLALFPESVRHLRKKQGAVCWWKALQTRQRWRMCSNLRKDEESGEKVSKVSPSLSPSSRFWKEIRYHMPVRGKGAFFKEKSALLNLDR</sequence>
<keyword evidence="9" id="KW-0812">Transmembrane</keyword>
<evidence type="ECO:0000256" key="8">
    <source>
        <dbReference type="ARBA" id="ARBA00023319"/>
    </source>
</evidence>
<proteinExistence type="inferred from homology"/>
<dbReference type="PANTHER" id="PTHR11890">
    <property type="entry name" value="INTERLEUKIN-1 RECEPTOR FAMILY MEMBER"/>
    <property type="match status" value="1"/>
</dbReference>
<dbReference type="GO" id="GO:0016787">
    <property type="term" value="F:hydrolase activity"/>
    <property type="evidence" value="ECO:0007669"/>
    <property type="project" value="UniProtKB-KW"/>
</dbReference>
<dbReference type="STRING" id="28743.ENSCVAP00000014120"/>
<keyword evidence="7" id="KW-0325">Glycoprotein</keyword>
<evidence type="ECO:0000256" key="3">
    <source>
        <dbReference type="ARBA" id="ARBA00022737"/>
    </source>
</evidence>
<feature type="transmembrane region" description="Helical" evidence="9">
    <location>
        <begin position="266"/>
        <end position="284"/>
    </location>
</feature>
<dbReference type="SMART" id="SM00409">
    <property type="entry name" value="IG"/>
    <property type="match status" value="3"/>
</dbReference>
<dbReference type="SUPFAM" id="SSF48726">
    <property type="entry name" value="Immunoglobulin"/>
    <property type="match status" value="2"/>
</dbReference>
<dbReference type="InterPro" id="IPR015621">
    <property type="entry name" value="IL-1_rcpt_fam"/>
</dbReference>
<dbReference type="InterPro" id="IPR007110">
    <property type="entry name" value="Ig-like_dom"/>
</dbReference>
<dbReference type="PRINTS" id="PR01537">
    <property type="entry name" value="INTRLKN1R1F"/>
</dbReference>
<reference evidence="12" key="1">
    <citation type="submission" date="2025-08" db="UniProtKB">
        <authorList>
            <consortium name="Ensembl"/>
        </authorList>
    </citation>
    <scope>IDENTIFICATION</scope>
</reference>
<keyword evidence="6" id="KW-1015">Disulfide bond</keyword>
<dbReference type="PRINTS" id="PR01536">
    <property type="entry name" value="INTRLKN1R12F"/>
</dbReference>
<evidence type="ECO:0000259" key="11">
    <source>
        <dbReference type="PROSITE" id="PS50835"/>
    </source>
</evidence>
<evidence type="ECO:0000313" key="12">
    <source>
        <dbReference type="Ensembl" id="ENSCVAP00000014120.1"/>
    </source>
</evidence>
<keyword evidence="9" id="KW-0472">Membrane</keyword>
<dbReference type="Gene3D" id="3.40.50.10140">
    <property type="entry name" value="Toll/interleukin-1 receptor homology (TIR) domain"/>
    <property type="match status" value="1"/>
</dbReference>
<feature type="transmembrane region" description="Helical" evidence="9">
    <location>
        <begin position="357"/>
        <end position="382"/>
    </location>
</feature>
<accession>A0A3Q2FZF0</accession>
<dbReference type="InterPro" id="IPR036179">
    <property type="entry name" value="Ig-like_dom_sf"/>
</dbReference>
<dbReference type="AlphaFoldDB" id="A0A3Q2FZF0"/>
<dbReference type="Pfam" id="PF01582">
    <property type="entry name" value="TIR"/>
    <property type="match status" value="1"/>
</dbReference>
<dbReference type="Gene3D" id="2.60.40.10">
    <property type="entry name" value="Immunoglobulins"/>
    <property type="match status" value="3"/>
</dbReference>
<keyword evidence="9" id="KW-1133">Transmembrane helix</keyword>
<protein>
    <submittedName>
        <fullName evidence="12">Interleukin-1 receptor type 1-like</fullName>
    </submittedName>
</protein>
<dbReference type="PROSITE" id="PS50104">
    <property type="entry name" value="TIR"/>
    <property type="match status" value="1"/>
</dbReference>
<dbReference type="InterPro" id="IPR004074">
    <property type="entry name" value="IL-1_rcpt_I/II-typ"/>
</dbReference>